<reference evidence="3 4" key="1">
    <citation type="journal article" date="2007" name="Proc. Natl. Acad. Sci. U.S.A.">
        <title>Genomic and metabolic adaptations of Methanobrevibacter smithii to the human gut.</title>
        <authorList>
            <person name="Samuel B.S."/>
            <person name="Hansen E.E."/>
            <person name="Manchester J.K."/>
            <person name="Coutinho P.M."/>
            <person name="Henrissat B."/>
            <person name="Fulton R."/>
            <person name="Latreille P."/>
            <person name="Kim K."/>
            <person name="Wilson R.K."/>
            <person name="Gordon J.I."/>
        </authorList>
    </citation>
    <scope>NUCLEOTIDE SEQUENCE [LARGE SCALE GENOMIC DNA]</scope>
    <source>
        <strain evidence="4">ATCC 35061 / DSM 861 / OCM 144 / PS</strain>
    </source>
</reference>
<dbReference type="Pfam" id="PF01905">
    <property type="entry name" value="DevR"/>
    <property type="match status" value="1"/>
</dbReference>
<evidence type="ECO:0000313" key="4">
    <source>
        <dbReference type="Proteomes" id="UP000001992"/>
    </source>
</evidence>
<accession>A5UJJ5</accession>
<protein>
    <recommendedName>
        <fullName evidence="5">Type I-B CRISPR-associated protein Cas7/Cst2/DevR</fullName>
    </recommendedName>
</protein>
<dbReference type="NCBIfam" id="TIGR02585">
    <property type="entry name" value="cas_Cst2_DevR"/>
    <property type="match status" value="1"/>
</dbReference>
<dbReference type="NCBIfam" id="TIGR01875">
    <property type="entry name" value="cas_MJ0381"/>
    <property type="match status" value="1"/>
</dbReference>
<dbReference type="eggNOG" id="arCOG03617">
    <property type="taxonomic scope" value="Archaea"/>
</dbReference>
<evidence type="ECO:0000256" key="2">
    <source>
        <dbReference type="ARBA" id="ARBA00025626"/>
    </source>
</evidence>
<keyword evidence="1" id="KW-0051">Antiviral defense</keyword>
<organism evidence="3 4">
    <name type="scientific">Methanobrevibacter smithii (strain ATCC 35061 / DSM 861 / OCM 144 / PS)</name>
    <dbReference type="NCBI Taxonomy" id="420247"/>
    <lineage>
        <taxon>Archaea</taxon>
        <taxon>Methanobacteriati</taxon>
        <taxon>Methanobacteriota</taxon>
        <taxon>Methanomada group</taxon>
        <taxon>Methanobacteria</taxon>
        <taxon>Methanobacteriales</taxon>
        <taxon>Methanobacteriaceae</taxon>
        <taxon>Methanobrevibacter</taxon>
    </lineage>
</organism>
<evidence type="ECO:0000313" key="3">
    <source>
        <dbReference type="EMBL" id="ABQ86373.1"/>
    </source>
</evidence>
<sequence length="328" mass="36897">MTNNVVGLMLIDAPHSALNNAGSDAGDRTDNIVRVKTIRKGMTRYPYVSGQALRYWWRETLEDKFDWEMSPISREKKIAFTSANPIEYPDDDVFGYMRAMSKKEGGTVTRISPLKNSPLIAVIGQNPTEDFGVMSRHEGDPVPYEHEFYSNILKGIFSIDLGAVGIFSESEKTGYKNMSADLLKLAEEKGLEHEEDKWIMDKDIRIKRTQDIINALPYLSGGAKSASHLTDVTPKIIVLAAIDGGNHIFMNIVREEKGELIFDLNALDEVISDYSDIIKSDIFIGVRTGFLKDTQDKIIEYAKNKENVHIGTIKEITDKFSDEIPKLI</sequence>
<dbReference type="STRING" id="420247.Msm_0168"/>
<name>A5UJJ5_METS3</name>
<dbReference type="GO" id="GO:0051607">
    <property type="term" value="P:defense response to virus"/>
    <property type="evidence" value="ECO:0007669"/>
    <property type="project" value="UniProtKB-KW"/>
</dbReference>
<dbReference type="EMBL" id="CP000678">
    <property type="protein sequence ID" value="ABQ86373.1"/>
    <property type="molecule type" value="Genomic_DNA"/>
</dbReference>
<dbReference type="GeneID" id="78816791"/>
<dbReference type="InterPro" id="IPR010154">
    <property type="entry name" value="CRISPR-assoc_Cas7/Cst2/DevR"/>
</dbReference>
<evidence type="ECO:0008006" key="5">
    <source>
        <dbReference type="Google" id="ProtNLM"/>
    </source>
</evidence>
<comment type="function">
    <text evidence="2">CRISPR (clustered regularly interspaced short palindromic repeat) is an adaptive immune system that provides protection against mobile genetic elements (viruses, transposable elements and conjugative plasmids). CRISPR clusters contain spacers, sequences complementary to antecedent mobile elements, and target invading nucleic acids. CRISPR clusters are transcribed and processed into CRISPR RNA (crRNA).</text>
</comment>
<dbReference type="BioCyc" id="MSMI420247:GHWZ-169-MONOMER"/>
<dbReference type="RefSeq" id="WP_011953730.1">
    <property type="nucleotide sequence ID" value="NC_009515.1"/>
</dbReference>
<dbReference type="KEGG" id="msi:Msm_0168"/>
<keyword evidence="4" id="KW-1185">Reference proteome</keyword>
<dbReference type="AlphaFoldDB" id="A5UJJ5"/>
<gene>
    <name evidence="3" type="ordered locus">Msm_0168</name>
</gene>
<dbReference type="InterPro" id="IPR013414">
    <property type="entry name" value="Cas7/Cst2/DevR_sub_I-B/Tneap"/>
</dbReference>
<proteinExistence type="predicted"/>
<dbReference type="EnsemblBacteria" id="ABQ86373">
    <property type="protein sequence ID" value="ABQ86373"/>
    <property type="gene ID" value="Msm_0168"/>
</dbReference>
<dbReference type="Proteomes" id="UP000001992">
    <property type="component" value="Chromosome"/>
</dbReference>
<evidence type="ECO:0000256" key="1">
    <source>
        <dbReference type="ARBA" id="ARBA00023118"/>
    </source>
</evidence>
<dbReference type="HOGENOM" id="CLU_068035_0_0_2"/>
<dbReference type="PATRIC" id="fig|420247.28.peg.171"/>